<evidence type="ECO:0000256" key="1">
    <source>
        <dbReference type="SAM" id="Phobius"/>
    </source>
</evidence>
<dbReference type="EMBL" id="SJPH01000001">
    <property type="protein sequence ID" value="TWT48861.1"/>
    <property type="molecule type" value="Genomic_DNA"/>
</dbReference>
<organism evidence="2 3">
    <name type="scientific">Botrimarina hoheduenensis</name>
    <dbReference type="NCBI Taxonomy" id="2528000"/>
    <lineage>
        <taxon>Bacteria</taxon>
        <taxon>Pseudomonadati</taxon>
        <taxon>Planctomycetota</taxon>
        <taxon>Planctomycetia</taxon>
        <taxon>Pirellulales</taxon>
        <taxon>Lacipirellulaceae</taxon>
        <taxon>Botrimarina</taxon>
    </lineage>
</organism>
<dbReference type="AlphaFoldDB" id="A0A5C5WFH4"/>
<keyword evidence="1" id="KW-1133">Transmembrane helix</keyword>
<dbReference type="RefSeq" id="WP_146571238.1">
    <property type="nucleotide sequence ID" value="NZ_SJPH01000001.1"/>
</dbReference>
<keyword evidence="1" id="KW-0812">Transmembrane</keyword>
<keyword evidence="1" id="KW-0472">Membrane</keyword>
<dbReference type="Proteomes" id="UP000318995">
    <property type="component" value="Unassembled WGS sequence"/>
</dbReference>
<protein>
    <submittedName>
        <fullName evidence="2">Uncharacterized protein</fullName>
    </submittedName>
</protein>
<accession>A0A5C5WFH4</accession>
<evidence type="ECO:0000313" key="3">
    <source>
        <dbReference type="Proteomes" id="UP000318995"/>
    </source>
</evidence>
<sequence length="83" mass="8788">MQFLPRFSLRTGLIALTVGALLAVSLRAAAIGEPWAIGAGIGVLSLPVLLCFHALLYALARMLARSPVRRTQETEQSSAESPA</sequence>
<comment type="caution">
    <text evidence="2">The sequence shown here is derived from an EMBL/GenBank/DDBJ whole genome shotgun (WGS) entry which is preliminary data.</text>
</comment>
<keyword evidence="3" id="KW-1185">Reference proteome</keyword>
<evidence type="ECO:0000313" key="2">
    <source>
        <dbReference type="EMBL" id="TWT48861.1"/>
    </source>
</evidence>
<proteinExistence type="predicted"/>
<gene>
    <name evidence="2" type="ORF">Pla111_06370</name>
</gene>
<name>A0A5C5WFH4_9BACT</name>
<feature type="transmembrane region" description="Helical" evidence="1">
    <location>
        <begin position="39"/>
        <end position="60"/>
    </location>
</feature>
<reference evidence="2 3" key="1">
    <citation type="submission" date="2019-02" db="EMBL/GenBank/DDBJ databases">
        <title>Deep-cultivation of Planctomycetes and their phenomic and genomic characterization uncovers novel biology.</title>
        <authorList>
            <person name="Wiegand S."/>
            <person name="Jogler M."/>
            <person name="Boedeker C."/>
            <person name="Pinto D."/>
            <person name="Vollmers J."/>
            <person name="Rivas-Marin E."/>
            <person name="Kohn T."/>
            <person name="Peeters S.H."/>
            <person name="Heuer A."/>
            <person name="Rast P."/>
            <person name="Oberbeckmann S."/>
            <person name="Bunk B."/>
            <person name="Jeske O."/>
            <person name="Meyerdierks A."/>
            <person name="Storesund J.E."/>
            <person name="Kallscheuer N."/>
            <person name="Luecker S."/>
            <person name="Lage O.M."/>
            <person name="Pohl T."/>
            <person name="Merkel B.J."/>
            <person name="Hornburger P."/>
            <person name="Mueller R.-W."/>
            <person name="Bruemmer F."/>
            <person name="Labrenz M."/>
            <person name="Spormann A.M."/>
            <person name="Op Den Camp H."/>
            <person name="Overmann J."/>
            <person name="Amann R."/>
            <person name="Jetten M.S.M."/>
            <person name="Mascher T."/>
            <person name="Medema M.H."/>
            <person name="Devos D.P."/>
            <person name="Kaster A.-K."/>
            <person name="Ovreas L."/>
            <person name="Rohde M."/>
            <person name="Galperin M.Y."/>
            <person name="Jogler C."/>
        </authorList>
    </citation>
    <scope>NUCLEOTIDE SEQUENCE [LARGE SCALE GENOMIC DNA]</scope>
    <source>
        <strain evidence="2 3">Pla111</strain>
    </source>
</reference>